<dbReference type="FunFam" id="3.30.565.10:FF:000006">
    <property type="entry name" value="Sensor histidine kinase WalK"/>
    <property type="match status" value="1"/>
</dbReference>
<dbReference type="SUPFAM" id="SSF55874">
    <property type="entry name" value="ATPase domain of HSP90 chaperone/DNA topoisomerase II/histidine kinase"/>
    <property type="match status" value="1"/>
</dbReference>
<evidence type="ECO:0000256" key="10">
    <source>
        <dbReference type="ARBA" id="ARBA00022840"/>
    </source>
</evidence>
<dbReference type="SUPFAM" id="SSF47384">
    <property type="entry name" value="Homodimeric domain of signal transducing histidine kinase"/>
    <property type="match status" value="1"/>
</dbReference>
<dbReference type="InterPro" id="IPR005467">
    <property type="entry name" value="His_kinase_dom"/>
</dbReference>
<dbReference type="SMART" id="SM00388">
    <property type="entry name" value="HisKA"/>
    <property type="match status" value="1"/>
</dbReference>
<feature type="region of interest" description="Disordered" evidence="15">
    <location>
        <begin position="1"/>
        <end position="48"/>
    </location>
</feature>
<keyword evidence="9 18" id="KW-0418">Kinase</keyword>
<dbReference type="EC" id="2.7.13.3" evidence="4"/>
<feature type="transmembrane region" description="Helical" evidence="16">
    <location>
        <begin position="89"/>
        <end position="109"/>
    </location>
</feature>
<keyword evidence="8" id="KW-0547">Nucleotide-binding</keyword>
<dbReference type="InterPro" id="IPR050351">
    <property type="entry name" value="BphY/WalK/GraS-like"/>
</dbReference>
<evidence type="ECO:0000259" key="17">
    <source>
        <dbReference type="PROSITE" id="PS50109"/>
    </source>
</evidence>
<gene>
    <name evidence="18" type="ORF">F6B43_10095</name>
</gene>
<dbReference type="InterPro" id="IPR036890">
    <property type="entry name" value="HATPase_C_sf"/>
</dbReference>
<feature type="domain" description="Histidine kinase" evidence="17">
    <location>
        <begin position="365"/>
        <end position="593"/>
    </location>
</feature>
<evidence type="ECO:0000256" key="16">
    <source>
        <dbReference type="SAM" id="Phobius"/>
    </source>
</evidence>
<evidence type="ECO:0000256" key="15">
    <source>
        <dbReference type="SAM" id="MobiDB-lite"/>
    </source>
</evidence>
<accession>A0A5J5J306</accession>
<organism evidence="18 19">
    <name type="scientific">Microbacterium rhizomatis</name>
    <dbReference type="NCBI Taxonomy" id="1631477"/>
    <lineage>
        <taxon>Bacteria</taxon>
        <taxon>Bacillati</taxon>
        <taxon>Actinomycetota</taxon>
        <taxon>Actinomycetes</taxon>
        <taxon>Micrococcales</taxon>
        <taxon>Microbacteriaceae</taxon>
        <taxon>Microbacterium</taxon>
    </lineage>
</organism>
<evidence type="ECO:0000313" key="18">
    <source>
        <dbReference type="EMBL" id="KAA9107780.1"/>
    </source>
</evidence>
<evidence type="ECO:0000256" key="14">
    <source>
        <dbReference type="ARBA" id="ARBA00039401"/>
    </source>
</evidence>
<feature type="transmembrane region" description="Helical" evidence="16">
    <location>
        <begin position="115"/>
        <end position="132"/>
    </location>
</feature>
<keyword evidence="10" id="KW-0067">ATP-binding</keyword>
<dbReference type="InterPro" id="IPR035965">
    <property type="entry name" value="PAS-like_dom_sf"/>
</dbReference>
<feature type="transmembrane region" description="Helical" evidence="16">
    <location>
        <begin position="59"/>
        <end position="77"/>
    </location>
</feature>
<evidence type="ECO:0000256" key="7">
    <source>
        <dbReference type="ARBA" id="ARBA00022692"/>
    </source>
</evidence>
<dbReference type="GO" id="GO:0000155">
    <property type="term" value="F:phosphorelay sensor kinase activity"/>
    <property type="evidence" value="ECO:0007669"/>
    <property type="project" value="InterPro"/>
</dbReference>
<protein>
    <recommendedName>
        <fullName evidence="14">Sensor-like histidine kinase SenX3</fullName>
        <ecNumber evidence="4">2.7.13.3</ecNumber>
    </recommendedName>
</protein>
<keyword evidence="6" id="KW-0808">Transferase</keyword>
<evidence type="ECO:0000256" key="12">
    <source>
        <dbReference type="ARBA" id="ARBA00023012"/>
    </source>
</evidence>
<dbReference type="Gene3D" id="1.10.287.130">
    <property type="match status" value="1"/>
</dbReference>
<evidence type="ECO:0000256" key="3">
    <source>
        <dbReference type="ARBA" id="ARBA00004236"/>
    </source>
</evidence>
<dbReference type="InterPro" id="IPR004358">
    <property type="entry name" value="Sig_transdc_His_kin-like_C"/>
</dbReference>
<evidence type="ECO:0000256" key="8">
    <source>
        <dbReference type="ARBA" id="ARBA00022741"/>
    </source>
</evidence>
<dbReference type="PROSITE" id="PS50109">
    <property type="entry name" value="HIS_KIN"/>
    <property type="match status" value="1"/>
</dbReference>
<dbReference type="Proteomes" id="UP000325827">
    <property type="component" value="Unassembled WGS sequence"/>
</dbReference>
<dbReference type="CDD" id="cd00130">
    <property type="entry name" value="PAS"/>
    <property type="match status" value="1"/>
</dbReference>
<keyword evidence="13 16" id="KW-0472">Membrane</keyword>
<dbReference type="GO" id="GO:0005524">
    <property type="term" value="F:ATP binding"/>
    <property type="evidence" value="ECO:0007669"/>
    <property type="project" value="UniProtKB-KW"/>
</dbReference>
<comment type="catalytic activity">
    <reaction evidence="1">
        <text>ATP + protein L-histidine = ADP + protein N-phospho-L-histidine.</text>
        <dbReference type="EC" id="2.7.13.3"/>
    </reaction>
</comment>
<evidence type="ECO:0000313" key="19">
    <source>
        <dbReference type="Proteomes" id="UP000325827"/>
    </source>
</evidence>
<dbReference type="Gene3D" id="3.30.565.10">
    <property type="entry name" value="Histidine kinase-like ATPase, C-terminal domain"/>
    <property type="match status" value="1"/>
</dbReference>
<keyword evidence="12" id="KW-0902">Two-component regulatory system</keyword>
<dbReference type="CDD" id="cd00082">
    <property type="entry name" value="HisKA"/>
    <property type="match status" value="1"/>
</dbReference>
<dbReference type="InterPro" id="IPR036097">
    <property type="entry name" value="HisK_dim/P_sf"/>
</dbReference>
<dbReference type="Pfam" id="PF00512">
    <property type="entry name" value="HisKA"/>
    <property type="match status" value="1"/>
</dbReference>
<dbReference type="Pfam" id="PF02518">
    <property type="entry name" value="HATPase_c"/>
    <property type="match status" value="1"/>
</dbReference>
<sequence>MGTHGAARPARGEARHKGSRRPASLRPALPRSRASRDRVPGEVTRMADRTPLDTRTHSIWLSQLLLGIVVVVVVLLVQTLTPETLNHLTFTIGVSMIVVITAVALALPWQNLPPLAVLVVPLLDIVAVGIMTHDTTQALAFLWLFPVTWIASHFPLGATGTALGTVIVMIGLEEIQHPEDSSGTLRLVVVALSLSFIAISTQLAARQTRAFKRLLRREANKLNETLIRSTRQERELSRMLGTLDVGVVRLSASGEILEANPAYRTLYDINPADTTFAARSVEYDDYRGSPLTNPERPIMRARGGKQFDDVRTWLFSADGSWRALSLTSLRLADDRGLASGESLLIAHDITAMVSAERARDSLATRVSHELRNPLTTVIGYSDLVLEDGSIGPRVRERIEAINSAAERMMTLAGQMLGAGRHAQLEEAAMSTTDLAKVVSDSVDSFVPTAEASGVHLTFAADPDVFVQGDAFRLRQVSDNLVSNAVKYTPKGGRVTVEVFVAADAEPDIAADPSGRPLAVLRISDTGMGMEPDEVARIFEPYFRSAAAQASTIIGTGLGMGIVQSLVAQHDGSLDVRSMPGRGTTVTVTIPADRIGLDDDPAIEFDHPGLTVEDPQGRTTTDA</sequence>
<dbReference type="Gene3D" id="3.30.450.20">
    <property type="entry name" value="PAS domain"/>
    <property type="match status" value="1"/>
</dbReference>
<keyword evidence="11 16" id="KW-1133">Transmembrane helix</keyword>
<dbReference type="OrthoDB" id="9757990at2"/>
<dbReference type="SMART" id="SM00387">
    <property type="entry name" value="HATPase_c"/>
    <property type="match status" value="1"/>
</dbReference>
<keyword evidence="5" id="KW-0597">Phosphoprotein</keyword>
<dbReference type="InterPro" id="IPR003594">
    <property type="entry name" value="HATPase_dom"/>
</dbReference>
<feature type="region of interest" description="Disordered" evidence="15">
    <location>
        <begin position="600"/>
        <end position="622"/>
    </location>
</feature>
<feature type="transmembrane region" description="Helical" evidence="16">
    <location>
        <begin position="184"/>
        <end position="205"/>
    </location>
</feature>
<evidence type="ECO:0000256" key="2">
    <source>
        <dbReference type="ARBA" id="ARBA00004141"/>
    </source>
</evidence>
<dbReference type="EMBL" id="VYSA01000002">
    <property type="protein sequence ID" value="KAA9107780.1"/>
    <property type="molecule type" value="Genomic_DNA"/>
</dbReference>
<evidence type="ECO:0000256" key="11">
    <source>
        <dbReference type="ARBA" id="ARBA00022989"/>
    </source>
</evidence>
<name>A0A5J5J306_9MICO</name>
<evidence type="ECO:0000256" key="4">
    <source>
        <dbReference type="ARBA" id="ARBA00012438"/>
    </source>
</evidence>
<proteinExistence type="predicted"/>
<dbReference type="GO" id="GO:0030295">
    <property type="term" value="F:protein kinase activator activity"/>
    <property type="evidence" value="ECO:0007669"/>
    <property type="project" value="TreeGrafter"/>
</dbReference>
<comment type="caution">
    <text evidence="18">The sequence shown here is derived from an EMBL/GenBank/DDBJ whole genome shotgun (WGS) entry which is preliminary data.</text>
</comment>
<dbReference type="PANTHER" id="PTHR42878:SF7">
    <property type="entry name" value="SENSOR HISTIDINE KINASE GLRK"/>
    <property type="match status" value="1"/>
</dbReference>
<reference evidence="19" key="1">
    <citation type="submission" date="2019-09" db="EMBL/GenBank/DDBJ databases">
        <title>Mumia zhuanghuii sp. nov. isolated from the intestinal contents of plateau pika (Ochotona curzoniae) in the Qinghai-Tibet plateau of China.</title>
        <authorList>
            <person name="Tian Z."/>
        </authorList>
    </citation>
    <scope>NUCLEOTIDE SEQUENCE [LARGE SCALE GENOMIC DNA]</scope>
    <source>
        <strain evidence="19">JCM 30598</strain>
    </source>
</reference>
<dbReference type="InterPro" id="IPR000014">
    <property type="entry name" value="PAS"/>
</dbReference>
<comment type="subcellular location">
    <subcellularLocation>
        <location evidence="3">Cell membrane</location>
    </subcellularLocation>
    <subcellularLocation>
        <location evidence="2">Membrane</location>
        <topology evidence="2">Multi-pass membrane protein</topology>
    </subcellularLocation>
</comment>
<dbReference type="GO" id="GO:0007234">
    <property type="term" value="P:osmosensory signaling via phosphorelay pathway"/>
    <property type="evidence" value="ECO:0007669"/>
    <property type="project" value="TreeGrafter"/>
</dbReference>
<dbReference type="GO" id="GO:0000156">
    <property type="term" value="F:phosphorelay response regulator activity"/>
    <property type="evidence" value="ECO:0007669"/>
    <property type="project" value="TreeGrafter"/>
</dbReference>
<evidence type="ECO:0000256" key="13">
    <source>
        <dbReference type="ARBA" id="ARBA00023136"/>
    </source>
</evidence>
<keyword evidence="7 16" id="KW-0812">Transmembrane</keyword>
<dbReference type="GO" id="GO:0005886">
    <property type="term" value="C:plasma membrane"/>
    <property type="evidence" value="ECO:0007669"/>
    <property type="project" value="UniProtKB-SubCell"/>
</dbReference>
<evidence type="ECO:0000256" key="6">
    <source>
        <dbReference type="ARBA" id="ARBA00022679"/>
    </source>
</evidence>
<feature type="compositionally biased region" description="Low complexity" evidence="15">
    <location>
        <begin position="21"/>
        <end position="32"/>
    </location>
</feature>
<feature type="compositionally biased region" description="Basic and acidic residues" evidence="15">
    <location>
        <begin position="34"/>
        <end position="48"/>
    </location>
</feature>
<dbReference type="SUPFAM" id="SSF55785">
    <property type="entry name" value="PYP-like sensor domain (PAS domain)"/>
    <property type="match status" value="1"/>
</dbReference>
<evidence type="ECO:0000256" key="1">
    <source>
        <dbReference type="ARBA" id="ARBA00000085"/>
    </source>
</evidence>
<dbReference type="AlphaFoldDB" id="A0A5J5J306"/>
<dbReference type="PANTHER" id="PTHR42878">
    <property type="entry name" value="TWO-COMPONENT HISTIDINE KINASE"/>
    <property type="match status" value="1"/>
</dbReference>
<feature type="transmembrane region" description="Helical" evidence="16">
    <location>
        <begin position="139"/>
        <end position="172"/>
    </location>
</feature>
<evidence type="ECO:0000256" key="5">
    <source>
        <dbReference type="ARBA" id="ARBA00022553"/>
    </source>
</evidence>
<evidence type="ECO:0000256" key="9">
    <source>
        <dbReference type="ARBA" id="ARBA00022777"/>
    </source>
</evidence>
<dbReference type="InterPro" id="IPR003661">
    <property type="entry name" value="HisK_dim/P_dom"/>
</dbReference>
<dbReference type="PRINTS" id="PR00344">
    <property type="entry name" value="BCTRLSENSOR"/>
</dbReference>
<keyword evidence="19" id="KW-1185">Reference proteome</keyword>